<sequence length="280" mass="32055">MGFNLPTQHTTAPFEHQFNISFSGSAQSDLAIHDGPDTVSDGTLMSYKSPRFLVTLNAPSSMKQYGEHQITYLNRRQKYDITVVDMEPPRMGAQLTYYTSILVSFDEKPVGSPWAVWKSKYPSVSKGVELDSHASVVRRSETFDRFSVSWMNNESSVLPRCIIPLAFNFTSADFNLEGMRNDILRLCVKTQLIEPDVASPEISYCRVKLYRQYGAERQRKTESIRQLQEEIAQTDSVFQDSLSQNMMNEYQKFNIEDPTVLRLTQNMEDDPDGHTEPFCN</sequence>
<comment type="caution">
    <text evidence="3">The sequence shown here is derived from an EMBL/GenBank/DDBJ whole genome shotgun (WGS) entry which is preliminary data.</text>
</comment>
<proteinExistence type="predicted"/>
<dbReference type="PANTHER" id="PTHR11037">
    <property type="entry name" value="TRANSCRIPTION FACTOR CP2"/>
    <property type="match status" value="1"/>
</dbReference>
<feature type="coiled-coil region" evidence="1">
    <location>
        <begin position="210"/>
        <end position="237"/>
    </location>
</feature>
<dbReference type="GO" id="GO:0005634">
    <property type="term" value="C:nucleus"/>
    <property type="evidence" value="ECO:0007669"/>
    <property type="project" value="TreeGrafter"/>
</dbReference>
<dbReference type="OrthoDB" id="7680836at2759"/>
<dbReference type="GO" id="GO:0000978">
    <property type="term" value="F:RNA polymerase II cis-regulatory region sequence-specific DNA binding"/>
    <property type="evidence" value="ECO:0007669"/>
    <property type="project" value="TreeGrafter"/>
</dbReference>
<reference evidence="3 4" key="1">
    <citation type="submission" date="2015-08" db="EMBL/GenBank/DDBJ databases">
        <title>Emmonsia species relationships and genome sequence.</title>
        <authorList>
            <person name="Cuomo C.A."/>
            <person name="Schwartz I.S."/>
            <person name="Kenyon C."/>
            <person name="De Hoog G.S."/>
            <person name="Govender N.P."/>
            <person name="Botha A."/>
            <person name="Moreno L."/>
            <person name="De Vries M."/>
            <person name="Munoz J.F."/>
            <person name="Stielow J.B."/>
        </authorList>
    </citation>
    <scope>NUCLEOTIDE SEQUENCE [LARGE SCALE GENOMIC DNA]</scope>
    <source>
        <strain evidence="3 4">EI222</strain>
    </source>
</reference>
<name>A0A1J9Q9C8_9EURO</name>
<dbReference type="InterPro" id="IPR040167">
    <property type="entry name" value="TF_CP2-like"/>
</dbReference>
<organism evidence="3 4">
    <name type="scientific">Blastomyces percursus</name>
    <dbReference type="NCBI Taxonomy" id="1658174"/>
    <lineage>
        <taxon>Eukaryota</taxon>
        <taxon>Fungi</taxon>
        <taxon>Dikarya</taxon>
        <taxon>Ascomycota</taxon>
        <taxon>Pezizomycotina</taxon>
        <taxon>Eurotiomycetes</taxon>
        <taxon>Eurotiomycetidae</taxon>
        <taxon>Onygenales</taxon>
        <taxon>Ajellomycetaceae</taxon>
        <taxon>Blastomyces</taxon>
    </lineage>
</organism>
<dbReference type="VEuPathDB" id="FungiDB:ACJ73_03564"/>
<protein>
    <recommendedName>
        <fullName evidence="2">Grh/CP2 DB domain-containing protein</fullName>
    </recommendedName>
</protein>
<accession>A0A1J9Q9C8</accession>
<evidence type="ECO:0000259" key="2">
    <source>
        <dbReference type="PROSITE" id="PS51968"/>
    </source>
</evidence>
<keyword evidence="1" id="KW-0175">Coiled coil</keyword>
<evidence type="ECO:0000256" key="1">
    <source>
        <dbReference type="SAM" id="Coils"/>
    </source>
</evidence>
<feature type="domain" description="Grh/CP2 DB" evidence="2">
    <location>
        <begin position="48"/>
        <end position="273"/>
    </location>
</feature>
<evidence type="ECO:0000313" key="4">
    <source>
        <dbReference type="Proteomes" id="UP000242791"/>
    </source>
</evidence>
<dbReference type="PROSITE" id="PS51968">
    <property type="entry name" value="GRH_CP2_DB"/>
    <property type="match status" value="1"/>
</dbReference>
<evidence type="ECO:0000313" key="3">
    <source>
        <dbReference type="EMBL" id="OJD25072.1"/>
    </source>
</evidence>
<dbReference type="InterPro" id="IPR007604">
    <property type="entry name" value="CP2"/>
</dbReference>
<dbReference type="STRING" id="1658174.A0A1J9Q9C8"/>
<dbReference type="Proteomes" id="UP000242791">
    <property type="component" value="Unassembled WGS sequence"/>
</dbReference>
<dbReference type="PANTHER" id="PTHR11037:SF20">
    <property type="entry name" value="PROTEIN GRAINYHEAD"/>
    <property type="match status" value="1"/>
</dbReference>
<gene>
    <name evidence="3" type="ORF">ACJ73_03564</name>
</gene>
<dbReference type="EMBL" id="LGTZ01000437">
    <property type="protein sequence ID" value="OJD25072.1"/>
    <property type="molecule type" value="Genomic_DNA"/>
</dbReference>
<dbReference type="Pfam" id="PF04516">
    <property type="entry name" value="CP2"/>
    <property type="match status" value="1"/>
</dbReference>
<dbReference type="AlphaFoldDB" id="A0A1J9Q9C8"/>
<keyword evidence="4" id="KW-1185">Reference proteome</keyword>
<dbReference type="GO" id="GO:0001228">
    <property type="term" value="F:DNA-binding transcription activator activity, RNA polymerase II-specific"/>
    <property type="evidence" value="ECO:0007669"/>
    <property type="project" value="TreeGrafter"/>
</dbReference>